<name>A0A0L0T798_ALLM3</name>
<dbReference type="VEuPathDB" id="FungiDB:AMAG_15374"/>
<dbReference type="PANTHER" id="PTHR12294">
    <property type="entry name" value="EF HAND DOMAIN FAMILY A1,A2-RELATED"/>
    <property type="match status" value="1"/>
</dbReference>
<evidence type="ECO:0000259" key="15">
    <source>
        <dbReference type="PROSITE" id="PS50222"/>
    </source>
</evidence>
<dbReference type="GO" id="GO:0005758">
    <property type="term" value="C:mitochondrial intermembrane space"/>
    <property type="evidence" value="ECO:0007669"/>
    <property type="project" value="UniProtKB-SubCell"/>
</dbReference>
<dbReference type="SUPFAM" id="SSF47473">
    <property type="entry name" value="EF-hand"/>
    <property type="match status" value="1"/>
</dbReference>
<sequence length="455" mass="47819">MTRTRGSCSCSLDRAAAAPPAPPPAPSNAAQGPASSAAAAAAAAVGTNVAPALRRARAKDIKLSDLPLPPDVLIDSKHNRTYYRHELLGTGGFARCYRVTDDNGRELAAKVVARADRETLTPRDAVRALVRVVHGSELPVDDDAQLVEELAAAVAGATRRDARLDARALDRVAHLLALPPARMRVAAAALDADGDGLLTLREFQAALAGGVPIESSAPPTGLLATWFGTDGKGTVRVADLAATLARARAALTRLQFTAHAVDAVMPLERYAWLVAAAATTAVGDVVEHARMVDRVDRVRGKWAHERGITMDDYVAFDALARHADRLVVAMRHVPARCAAALDVTLSPTQVAVLFDLLDADGDGRLALAEFRTLARRFRHHGSLPPSVTGPCATAPVGPTPLSVRVRAWWRCALTGVPPADDDDSESIDDGTAALIIFTGGPAAVWNDATEVVAAE</sequence>
<dbReference type="InterPro" id="IPR018247">
    <property type="entry name" value="EF_Hand_1_Ca_BS"/>
</dbReference>
<organism evidence="16 17">
    <name type="scientific">Allomyces macrogynus (strain ATCC 38327)</name>
    <name type="common">Allomyces javanicus var. macrogynus</name>
    <dbReference type="NCBI Taxonomy" id="578462"/>
    <lineage>
        <taxon>Eukaryota</taxon>
        <taxon>Fungi</taxon>
        <taxon>Fungi incertae sedis</taxon>
        <taxon>Blastocladiomycota</taxon>
        <taxon>Blastocladiomycetes</taxon>
        <taxon>Blastocladiales</taxon>
        <taxon>Blastocladiaceae</taxon>
        <taxon>Allomyces</taxon>
    </lineage>
</organism>
<evidence type="ECO:0000256" key="1">
    <source>
        <dbReference type="ARBA" id="ARBA00004273"/>
    </source>
</evidence>
<keyword evidence="8" id="KW-0106">Calcium</keyword>
<feature type="domain" description="EF-hand" evidence="15">
    <location>
        <begin position="345"/>
        <end position="380"/>
    </location>
</feature>
<comment type="subcellular location">
    <subcellularLocation>
        <location evidence="1">Mitochondrion inner membrane</location>
    </subcellularLocation>
    <subcellularLocation>
        <location evidence="2">Mitochondrion intermembrane space</location>
    </subcellularLocation>
</comment>
<dbReference type="PANTHER" id="PTHR12294:SF1">
    <property type="entry name" value="CALCIUM UPTAKE PROTEIN 1, MITOCHONDRIAL"/>
    <property type="match status" value="1"/>
</dbReference>
<keyword evidence="5" id="KW-0479">Metal-binding</keyword>
<keyword evidence="10" id="KW-0406">Ion transport</keyword>
<evidence type="ECO:0000256" key="11">
    <source>
        <dbReference type="ARBA" id="ARBA00023128"/>
    </source>
</evidence>
<dbReference type="GO" id="GO:0005509">
    <property type="term" value="F:calcium ion binding"/>
    <property type="evidence" value="ECO:0007669"/>
    <property type="project" value="InterPro"/>
</dbReference>
<dbReference type="SMART" id="SM00054">
    <property type="entry name" value="EFh"/>
    <property type="match status" value="2"/>
</dbReference>
<dbReference type="PROSITE" id="PS50222">
    <property type="entry name" value="EF_HAND_2"/>
    <property type="match status" value="2"/>
</dbReference>
<keyword evidence="3" id="KW-0813">Transport</keyword>
<dbReference type="GO" id="GO:0036444">
    <property type="term" value="P:calcium import into the mitochondrion"/>
    <property type="evidence" value="ECO:0007669"/>
    <property type="project" value="TreeGrafter"/>
</dbReference>
<dbReference type="GO" id="GO:0051560">
    <property type="term" value="P:mitochondrial calcium ion homeostasis"/>
    <property type="evidence" value="ECO:0007669"/>
    <property type="project" value="TreeGrafter"/>
</dbReference>
<reference evidence="17" key="2">
    <citation type="submission" date="2009-11" db="EMBL/GenBank/DDBJ databases">
        <title>The Genome Sequence of Allomyces macrogynus strain ATCC 38327.</title>
        <authorList>
            <consortium name="The Broad Institute Genome Sequencing Platform"/>
            <person name="Russ C."/>
            <person name="Cuomo C."/>
            <person name="Shea T."/>
            <person name="Young S.K."/>
            <person name="Zeng Q."/>
            <person name="Koehrsen M."/>
            <person name="Haas B."/>
            <person name="Borodovsky M."/>
            <person name="Guigo R."/>
            <person name="Alvarado L."/>
            <person name="Berlin A."/>
            <person name="Borenstein D."/>
            <person name="Chen Z."/>
            <person name="Engels R."/>
            <person name="Freedman E."/>
            <person name="Gellesch M."/>
            <person name="Goldberg J."/>
            <person name="Griggs A."/>
            <person name="Gujja S."/>
            <person name="Heiman D."/>
            <person name="Hepburn T."/>
            <person name="Howarth C."/>
            <person name="Jen D."/>
            <person name="Larson L."/>
            <person name="Lewis B."/>
            <person name="Mehta T."/>
            <person name="Park D."/>
            <person name="Pearson M."/>
            <person name="Roberts A."/>
            <person name="Saif S."/>
            <person name="Shenoy N."/>
            <person name="Sisk P."/>
            <person name="Stolte C."/>
            <person name="Sykes S."/>
            <person name="Walk T."/>
            <person name="White J."/>
            <person name="Yandava C."/>
            <person name="Burger G."/>
            <person name="Gray M.W."/>
            <person name="Holland P.W.H."/>
            <person name="King N."/>
            <person name="Lang F.B.F."/>
            <person name="Roger A.J."/>
            <person name="Ruiz-Trillo I."/>
            <person name="Lander E."/>
            <person name="Nusbaum C."/>
        </authorList>
    </citation>
    <scope>NUCLEOTIDE SEQUENCE [LARGE SCALE GENOMIC DNA]</scope>
    <source>
        <strain evidence="17">ATCC 38327</strain>
    </source>
</reference>
<evidence type="ECO:0000313" key="16">
    <source>
        <dbReference type="EMBL" id="KNE70617.1"/>
    </source>
</evidence>
<evidence type="ECO:0000256" key="2">
    <source>
        <dbReference type="ARBA" id="ARBA00004569"/>
    </source>
</evidence>
<evidence type="ECO:0000256" key="13">
    <source>
        <dbReference type="ARBA" id="ARBA00038333"/>
    </source>
</evidence>
<keyword evidence="11" id="KW-0496">Mitochondrion</keyword>
<dbReference type="Gene3D" id="1.10.238.10">
    <property type="entry name" value="EF-hand"/>
    <property type="match status" value="1"/>
</dbReference>
<protein>
    <recommendedName>
        <fullName evidence="15">EF-hand domain-containing protein</fullName>
    </recommendedName>
</protein>
<comment type="similarity">
    <text evidence="13">Belongs to the MICU1 family. MICU1 subfamily.</text>
</comment>
<dbReference type="InterPro" id="IPR011992">
    <property type="entry name" value="EF-hand-dom_pair"/>
</dbReference>
<dbReference type="InterPro" id="IPR039800">
    <property type="entry name" value="MICU1/2/3"/>
</dbReference>
<evidence type="ECO:0000256" key="9">
    <source>
        <dbReference type="ARBA" id="ARBA00022946"/>
    </source>
</evidence>
<evidence type="ECO:0000256" key="3">
    <source>
        <dbReference type="ARBA" id="ARBA00022448"/>
    </source>
</evidence>
<proteinExistence type="inferred from homology"/>
<keyword evidence="12" id="KW-0472">Membrane</keyword>
<dbReference type="Gene3D" id="3.30.200.20">
    <property type="entry name" value="Phosphorylase Kinase, domain 1"/>
    <property type="match status" value="1"/>
</dbReference>
<evidence type="ECO:0000256" key="12">
    <source>
        <dbReference type="ARBA" id="ARBA00023136"/>
    </source>
</evidence>
<dbReference type="Proteomes" id="UP000054350">
    <property type="component" value="Unassembled WGS sequence"/>
</dbReference>
<keyword evidence="4" id="KW-0109">Calcium transport</keyword>
<evidence type="ECO:0000256" key="4">
    <source>
        <dbReference type="ARBA" id="ARBA00022568"/>
    </source>
</evidence>
<feature type="compositionally biased region" description="Polar residues" evidence="14">
    <location>
        <begin position="1"/>
        <end position="10"/>
    </location>
</feature>
<keyword evidence="17" id="KW-1185">Reference proteome</keyword>
<evidence type="ECO:0000256" key="7">
    <source>
        <dbReference type="ARBA" id="ARBA00022792"/>
    </source>
</evidence>
<reference evidence="16 17" key="1">
    <citation type="submission" date="2009-11" db="EMBL/GenBank/DDBJ databases">
        <title>Annotation of Allomyces macrogynus ATCC 38327.</title>
        <authorList>
            <consortium name="The Broad Institute Genome Sequencing Platform"/>
            <person name="Russ C."/>
            <person name="Cuomo C."/>
            <person name="Burger G."/>
            <person name="Gray M.W."/>
            <person name="Holland P.W.H."/>
            <person name="King N."/>
            <person name="Lang F.B.F."/>
            <person name="Roger A.J."/>
            <person name="Ruiz-Trillo I."/>
            <person name="Young S.K."/>
            <person name="Zeng Q."/>
            <person name="Gargeya S."/>
            <person name="Fitzgerald M."/>
            <person name="Haas B."/>
            <person name="Abouelleil A."/>
            <person name="Alvarado L."/>
            <person name="Arachchi H.M."/>
            <person name="Berlin A."/>
            <person name="Chapman S.B."/>
            <person name="Gearin G."/>
            <person name="Goldberg J."/>
            <person name="Griggs A."/>
            <person name="Gujja S."/>
            <person name="Hansen M."/>
            <person name="Heiman D."/>
            <person name="Howarth C."/>
            <person name="Larimer J."/>
            <person name="Lui A."/>
            <person name="MacDonald P.J.P."/>
            <person name="McCowen C."/>
            <person name="Montmayeur A."/>
            <person name="Murphy C."/>
            <person name="Neiman D."/>
            <person name="Pearson M."/>
            <person name="Priest M."/>
            <person name="Roberts A."/>
            <person name="Saif S."/>
            <person name="Shea T."/>
            <person name="Sisk P."/>
            <person name="Stolte C."/>
            <person name="Sykes S."/>
            <person name="Wortman J."/>
            <person name="Nusbaum C."/>
            <person name="Birren B."/>
        </authorList>
    </citation>
    <scope>NUCLEOTIDE SEQUENCE [LARGE SCALE GENOMIC DNA]</scope>
    <source>
        <strain evidence="16 17">ATCC 38327</strain>
    </source>
</reference>
<dbReference type="PROSITE" id="PS00018">
    <property type="entry name" value="EF_HAND_1"/>
    <property type="match status" value="2"/>
</dbReference>
<feature type="region of interest" description="Disordered" evidence="14">
    <location>
        <begin position="1"/>
        <end position="33"/>
    </location>
</feature>
<evidence type="ECO:0000313" key="17">
    <source>
        <dbReference type="Proteomes" id="UP000054350"/>
    </source>
</evidence>
<evidence type="ECO:0000256" key="6">
    <source>
        <dbReference type="ARBA" id="ARBA00022737"/>
    </source>
</evidence>
<feature type="domain" description="EF-hand" evidence="15">
    <location>
        <begin position="178"/>
        <end position="213"/>
    </location>
</feature>
<evidence type="ECO:0000256" key="5">
    <source>
        <dbReference type="ARBA" id="ARBA00022723"/>
    </source>
</evidence>
<dbReference type="EMBL" id="GG745367">
    <property type="protein sequence ID" value="KNE70617.1"/>
    <property type="molecule type" value="Genomic_DNA"/>
</dbReference>
<gene>
    <name evidence="16" type="ORF">AMAG_15374</name>
</gene>
<keyword evidence="6" id="KW-0677">Repeat</keyword>
<accession>A0A0L0T798</accession>
<dbReference type="STRING" id="578462.A0A0L0T798"/>
<evidence type="ECO:0000256" key="10">
    <source>
        <dbReference type="ARBA" id="ARBA00023065"/>
    </source>
</evidence>
<dbReference type="AlphaFoldDB" id="A0A0L0T798"/>
<evidence type="ECO:0000256" key="14">
    <source>
        <dbReference type="SAM" id="MobiDB-lite"/>
    </source>
</evidence>
<keyword evidence="9" id="KW-0809">Transit peptide</keyword>
<dbReference type="GO" id="GO:1990246">
    <property type="term" value="C:uniplex complex"/>
    <property type="evidence" value="ECO:0007669"/>
    <property type="project" value="TreeGrafter"/>
</dbReference>
<evidence type="ECO:0000256" key="8">
    <source>
        <dbReference type="ARBA" id="ARBA00022837"/>
    </source>
</evidence>
<dbReference type="Pfam" id="PF13202">
    <property type="entry name" value="EF-hand_5"/>
    <property type="match status" value="2"/>
</dbReference>
<keyword evidence="7" id="KW-0999">Mitochondrion inner membrane</keyword>
<dbReference type="InterPro" id="IPR002048">
    <property type="entry name" value="EF_hand_dom"/>
</dbReference>